<dbReference type="Pfam" id="PF25355">
    <property type="entry name" value="DUF7882"/>
    <property type="match status" value="1"/>
</dbReference>
<proteinExistence type="predicted"/>
<dbReference type="EMBL" id="JACCFM010000001">
    <property type="protein sequence ID" value="NYJ20736.1"/>
    <property type="molecule type" value="Genomic_DNA"/>
</dbReference>
<dbReference type="InterPro" id="IPR057204">
    <property type="entry name" value="DUF7882"/>
</dbReference>
<evidence type="ECO:0000259" key="1">
    <source>
        <dbReference type="Pfam" id="PF25355"/>
    </source>
</evidence>
<dbReference type="RefSeq" id="WP_343062585.1">
    <property type="nucleotide sequence ID" value="NZ_JACCFM010000001.1"/>
</dbReference>
<keyword evidence="3" id="KW-1185">Reference proteome</keyword>
<reference evidence="2 3" key="1">
    <citation type="submission" date="2020-07" db="EMBL/GenBank/DDBJ databases">
        <title>Sequencing the genomes of 1000 actinobacteria strains.</title>
        <authorList>
            <person name="Klenk H.-P."/>
        </authorList>
    </citation>
    <scope>NUCLEOTIDE SEQUENCE [LARGE SCALE GENOMIC DNA]</scope>
    <source>
        <strain evidence="2 3">LI1</strain>
    </source>
</reference>
<gene>
    <name evidence="2" type="ORF">HNR05_002527</name>
</gene>
<sequence length="138" mass="15061">MNTVTPLYPAQLFPGIRSTAYGLSYPTVWSGAVGKLTYNSMLTADFDDRVLAHIQVVIGAKLRRGEAFYFSWRDDPKSGDGRSAIWIHPGIALTFKYFGGRAPSLNRGWIDALMTTANSSAGLQIVPEPPNLTNDPKG</sequence>
<organism evidence="2 3">
    <name type="scientific">Glaciibacter psychrotolerans</name>
    <dbReference type="NCBI Taxonomy" id="670054"/>
    <lineage>
        <taxon>Bacteria</taxon>
        <taxon>Bacillati</taxon>
        <taxon>Actinomycetota</taxon>
        <taxon>Actinomycetes</taxon>
        <taxon>Micrococcales</taxon>
        <taxon>Microbacteriaceae</taxon>
        <taxon>Glaciibacter</taxon>
    </lineage>
</organism>
<protein>
    <recommendedName>
        <fullName evidence="1">DUF7882 domain-containing protein</fullName>
    </recommendedName>
</protein>
<accession>A0A7Z0J6Z7</accession>
<dbReference type="AlphaFoldDB" id="A0A7Z0J6Z7"/>
<feature type="domain" description="DUF7882" evidence="1">
    <location>
        <begin position="34"/>
        <end position="128"/>
    </location>
</feature>
<comment type="caution">
    <text evidence="2">The sequence shown here is derived from an EMBL/GenBank/DDBJ whole genome shotgun (WGS) entry which is preliminary data.</text>
</comment>
<evidence type="ECO:0000313" key="3">
    <source>
        <dbReference type="Proteomes" id="UP000537260"/>
    </source>
</evidence>
<dbReference type="Proteomes" id="UP000537260">
    <property type="component" value="Unassembled WGS sequence"/>
</dbReference>
<evidence type="ECO:0000313" key="2">
    <source>
        <dbReference type="EMBL" id="NYJ20736.1"/>
    </source>
</evidence>
<name>A0A7Z0J6Z7_9MICO</name>